<evidence type="ECO:0000259" key="1">
    <source>
        <dbReference type="Pfam" id="PF00535"/>
    </source>
</evidence>
<dbReference type="Pfam" id="PF00535">
    <property type="entry name" value="Glycos_transf_2"/>
    <property type="match status" value="1"/>
</dbReference>
<sequence>MSQPEISVIITMYREGPMISETIESILSQTFTDFEIILVDNNADPETLRFSEAYVRKFPDKIHLTKETTQGIASAKNKGFQESRGRFIIFHDGDDLSHSNRLATQYSFLEKHPELAFVGSWHDLISHDNQLLQKNISETLPSFWAEIEKIFNQHFQAVFRRPKTRPIKFPLISTCFLRKEAVQASGGHDVRLNPRWFEENEFLLKVFDQGDVGVIPEALLSYRKHSPEGSRIMKDQMNWVGKTRHLDTFFNILKERYADRSGAEKLLAKLRSHFLRYTSQFLLQHKNGSHLGRIGLKRALESSPDDELSRKLLIKSYFPKALYPKIFWFDHWMTEPLPLEVNESFIRSLFA</sequence>
<dbReference type="PANTHER" id="PTHR43685:SF2">
    <property type="entry name" value="GLYCOSYLTRANSFERASE 2-LIKE DOMAIN-CONTAINING PROTEIN"/>
    <property type="match status" value="1"/>
</dbReference>
<name>A0A094W9V4_9BACT</name>
<proteinExistence type="predicted"/>
<organism evidence="2 3">
    <name type="scientific">Leptospirillum ferriphilum</name>
    <dbReference type="NCBI Taxonomy" id="178606"/>
    <lineage>
        <taxon>Bacteria</taxon>
        <taxon>Pseudomonadati</taxon>
        <taxon>Nitrospirota</taxon>
        <taxon>Nitrospiria</taxon>
        <taxon>Nitrospirales</taxon>
        <taxon>Nitrospiraceae</taxon>
        <taxon>Leptospirillum</taxon>
    </lineage>
</organism>
<keyword evidence="2" id="KW-0808">Transferase</keyword>
<dbReference type="CDD" id="cd00761">
    <property type="entry name" value="Glyco_tranf_GTA_type"/>
    <property type="match status" value="1"/>
</dbReference>
<protein>
    <submittedName>
        <fullName evidence="2">Glycosyl transferase, family 2</fullName>
    </submittedName>
</protein>
<feature type="domain" description="Glycosyltransferase 2-like" evidence="1">
    <location>
        <begin position="7"/>
        <end position="161"/>
    </location>
</feature>
<dbReference type="GO" id="GO:0016740">
    <property type="term" value="F:transferase activity"/>
    <property type="evidence" value="ECO:0007669"/>
    <property type="project" value="UniProtKB-KW"/>
</dbReference>
<dbReference type="Gene3D" id="3.90.550.10">
    <property type="entry name" value="Spore Coat Polysaccharide Biosynthesis Protein SpsA, Chain A"/>
    <property type="match status" value="1"/>
</dbReference>
<dbReference type="AlphaFoldDB" id="A0A094W9V4"/>
<evidence type="ECO:0000313" key="2">
    <source>
        <dbReference type="EMBL" id="KGA94328.1"/>
    </source>
</evidence>
<evidence type="ECO:0000313" key="3">
    <source>
        <dbReference type="Proteomes" id="UP000029452"/>
    </source>
</evidence>
<comment type="caution">
    <text evidence="2">The sequence shown here is derived from an EMBL/GenBank/DDBJ whole genome shotgun (WGS) entry which is preliminary data.</text>
</comment>
<dbReference type="SUPFAM" id="SSF53448">
    <property type="entry name" value="Nucleotide-diphospho-sugar transferases"/>
    <property type="match status" value="1"/>
</dbReference>
<dbReference type="InterPro" id="IPR029044">
    <property type="entry name" value="Nucleotide-diphossugar_trans"/>
</dbReference>
<accession>A0A094W9V4</accession>
<dbReference type="InterPro" id="IPR050834">
    <property type="entry name" value="Glycosyltransf_2"/>
</dbReference>
<dbReference type="InterPro" id="IPR001173">
    <property type="entry name" value="Glyco_trans_2-like"/>
</dbReference>
<dbReference type="OrthoDB" id="455644at2"/>
<dbReference type="PATRIC" id="fig|178606.4.peg.900"/>
<dbReference type="Proteomes" id="UP000029452">
    <property type="component" value="Unassembled WGS sequence"/>
</dbReference>
<gene>
    <name evidence="2" type="ORF">LptCag_1091</name>
</gene>
<dbReference type="PANTHER" id="PTHR43685">
    <property type="entry name" value="GLYCOSYLTRANSFERASE"/>
    <property type="match status" value="1"/>
</dbReference>
<reference evidence="2 3" key="1">
    <citation type="submission" date="2014-06" db="EMBL/GenBank/DDBJ databases">
        <title>Draft genome sequence of iron oxidizing acidophile Leptospirillum ferriphilum DSM14647.</title>
        <authorList>
            <person name="Cardenas J.P."/>
            <person name="Lazcano M."/>
            <person name="Ossandon F.J."/>
            <person name="Corbett M."/>
            <person name="Holmes D.S."/>
            <person name="Watkin E."/>
        </authorList>
    </citation>
    <scope>NUCLEOTIDE SEQUENCE [LARGE SCALE GENOMIC DNA]</scope>
    <source>
        <strain evidence="2 3">DSM 14647</strain>
    </source>
</reference>
<dbReference type="EMBL" id="JPGK01000003">
    <property type="protein sequence ID" value="KGA94328.1"/>
    <property type="molecule type" value="Genomic_DNA"/>
</dbReference>
<dbReference type="RefSeq" id="WP_036081507.1">
    <property type="nucleotide sequence ID" value="NZ_JPGK01000003.1"/>
</dbReference>